<organism evidence="2 3">
    <name type="scientific">Colletotrichum zoysiae</name>
    <dbReference type="NCBI Taxonomy" id="1216348"/>
    <lineage>
        <taxon>Eukaryota</taxon>
        <taxon>Fungi</taxon>
        <taxon>Dikarya</taxon>
        <taxon>Ascomycota</taxon>
        <taxon>Pezizomycotina</taxon>
        <taxon>Sordariomycetes</taxon>
        <taxon>Hypocreomycetidae</taxon>
        <taxon>Glomerellales</taxon>
        <taxon>Glomerellaceae</taxon>
        <taxon>Colletotrichum</taxon>
        <taxon>Colletotrichum graminicola species complex</taxon>
    </lineage>
</organism>
<comment type="caution">
    <text evidence="2">The sequence shown here is derived from an EMBL/GenBank/DDBJ whole genome shotgun (WGS) entry which is preliminary data.</text>
</comment>
<feature type="transmembrane region" description="Helical" evidence="1">
    <location>
        <begin position="83"/>
        <end position="106"/>
    </location>
</feature>
<keyword evidence="1" id="KW-1133">Transmembrane helix</keyword>
<protein>
    <recommendedName>
        <fullName evidence="4">Transmembrane protein</fullName>
    </recommendedName>
</protein>
<keyword evidence="3" id="KW-1185">Reference proteome</keyword>
<sequence>MVPGKTKRDSGSGPVRYVSDLTLSLFSMPCFLWPFGLGSSSRTHAVAALVVRVVCLVCALACPHSLDACLARRKIRGRGVREMVCFPLFFFSFSFSFLGQTTSAVVSCRVKSSCSARKERHHTSLSVFTVFANDG</sequence>
<gene>
    <name evidence="2" type="ORF">LX32DRAFT_281806</name>
</gene>
<evidence type="ECO:0008006" key="4">
    <source>
        <dbReference type="Google" id="ProtNLM"/>
    </source>
</evidence>
<accession>A0AAD9LTU1</accession>
<dbReference type="Proteomes" id="UP001232148">
    <property type="component" value="Unassembled WGS sequence"/>
</dbReference>
<feature type="transmembrane region" description="Helical" evidence="1">
    <location>
        <begin position="21"/>
        <end position="38"/>
    </location>
</feature>
<evidence type="ECO:0000313" key="2">
    <source>
        <dbReference type="EMBL" id="KAK2020954.1"/>
    </source>
</evidence>
<keyword evidence="1" id="KW-0812">Transmembrane</keyword>
<dbReference type="EMBL" id="MU843153">
    <property type="protein sequence ID" value="KAK2020954.1"/>
    <property type="molecule type" value="Genomic_DNA"/>
</dbReference>
<proteinExistence type="predicted"/>
<reference evidence="2" key="1">
    <citation type="submission" date="2021-06" db="EMBL/GenBank/DDBJ databases">
        <title>Comparative genomics, transcriptomics and evolutionary studies reveal genomic signatures of adaptation to plant cell wall in hemibiotrophic fungi.</title>
        <authorList>
            <consortium name="DOE Joint Genome Institute"/>
            <person name="Baroncelli R."/>
            <person name="Diaz J.F."/>
            <person name="Benocci T."/>
            <person name="Peng M."/>
            <person name="Battaglia E."/>
            <person name="Haridas S."/>
            <person name="Andreopoulos W."/>
            <person name="Labutti K."/>
            <person name="Pangilinan J."/>
            <person name="Floch G.L."/>
            <person name="Makela M.R."/>
            <person name="Henrissat B."/>
            <person name="Grigoriev I.V."/>
            <person name="Crouch J.A."/>
            <person name="De Vries R.P."/>
            <person name="Sukno S.A."/>
            <person name="Thon M.R."/>
        </authorList>
    </citation>
    <scope>NUCLEOTIDE SEQUENCE</scope>
    <source>
        <strain evidence="2">MAFF235873</strain>
    </source>
</reference>
<dbReference type="AlphaFoldDB" id="A0AAD9LTU1"/>
<feature type="transmembrane region" description="Helical" evidence="1">
    <location>
        <begin position="44"/>
        <end position="62"/>
    </location>
</feature>
<evidence type="ECO:0000256" key="1">
    <source>
        <dbReference type="SAM" id="Phobius"/>
    </source>
</evidence>
<keyword evidence="1" id="KW-0472">Membrane</keyword>
<evidence type="ECO:0000313" key="3">
    <source>
        <dbReference type="Proteomes" id="UP001232148"/>
    </source>
</evidence>
<name>A0AAD9LTU1_9PEZI</name>